<dbReference type="PANTHER" id="PTHR21716">
    <property type="entry name" value="TRANSMEMBRANE PROTEIN"/>
    <property type="match status" value="1"/>
</dbReference>
<evidence type="ECO:0000313" key="7">
    <source>
        <dbReference type="EMBL" id="NMP21821.1"/>
    </source>
</evidence>
<protein>
    <submittedName>
        <fullName evidence="7">AI-2E family transporter</fullName>
    </submittedName>
</protein>
<evidence type="ECO:0000256" key="1">
    <source>
        <dbReference type="ARBA" id="ARBA00004141"/>
    </source>
</evidence>
<feature type="transmembrane region" description="Helical" evidence="6">
    <location>
        <begin position="9"/>
        <end position="27"/>
    </location>
</feature>
<dbReference type="InterPro" id="IPR002549">
    <property type="entry name" value="AI-2E-like"/>
</dbReference>
<feature type="transmembrane region" description="Helical" evidence="6">
    <location>
        <begin position="216"/>
        <end position="238"/>
    </location>
</feature>
<accession>A0A7Y0L321</accession>
<evidence type="ECO:0000256" key="4">
    <source>
        <dbReference type="ARBA" id="ARBA00022989"/>
    </source>
</evidence>
<keyword evidence="4 6" id="KW-1133">Transmembrane helix</keyword>
<dbReference type="AlphaFoldDB" id="A0A7Y0L321"/>
<evidence type="ECO:0000256" key="2">
    <source>
        <dbReference type="ARBA" id="ARBA00009773"/>
    </source>
</evidence>
<evidence type="ECO:0000256" key="6">
    <source>
        <dbReference type="SAM" id="Phobius"/>
    </source>
</evidence>
<evidence type="ECO:0000313" key="8">
    <source>
        <dbReference type="Proteomes" id="UP000533476"/>
    </source>
</evidence>
<evidence type="ECO:0000256" key="3">
    <source>
        <dbReference type="ARBA" id="ARBA00022692"/>
    </source>
</evidence>
<feature type="transmembrane region" description="Helical" evidence="6">
    <location>
        <begin position="33"/>
        <end position="51"/>
    </location>
</feature>
<feature type="transmembrane region" description="Helical" evidence="6">
    <location>
        <begin position="269"/>
        <end position="288"/>
    </location>
</feature>
<comment type="similarity">
    <text evidence="2">Belongs to the autoinducer-2 exporter (AI-2E) (TC 2.A.86) family.</text>
</comment>
<feature type="transmembrane region" description="Helical" evidence="6">
    <location>
        <begin position="318"/>
        <end position="336"/>
    </location>
</feature>
<feature type="transmembrane region" description="Helical" evidence="6">
    <location>
        <begin position="245"/>
        <end position="263"/>
    </location>
</feature>
<name>A0A7Y0L321_9FIRM</name>
<dbReference type="Pfam" id="PF01594">
    <property type="entry name" value="AI-2E_transport"/>
    <property type="match status" value="1"/>
</dbReference>
<feature type="transmembrane region" description="Helical" evidence="6">
    <location>
        <begin position="63"/>
        <end position="87"/>
    </location>
</feature>
<dbReference type="GO" id="GO:0016020">
    <property type="term" value="C:membrane"/>
    <property type="evidence" value="ECO:0007669"/>
    <property type="project" value="UniProtKB-SubCell"/>
</dbReference>
<gene>
    <name evidence="7" type="ORF">HIJ39_05575</name>
</gene>
<reference evidence="7 8" key="1">
    <citation type="submission" date="2020-04" db="EMBL/GenBank/DDBJ databases">
        <authorList>
            <person name="Zhang R."/>
            <person name="Schippers A."/>
        </authorList>
    </citation>
    <scope>NUCLEOTIDE SEQUENCE [LARGE SCALE GENOMIC DNA]</scope>
    <source>
        <strain evidence="7 8">DSM 109850</strain>
    </source>
</reference>
<dbReference type="PANTHER" id="PTHR21716:SF68">
    <property type="entry name" value="TRANSPORT PROTEIN YTVI-RELATED"/>
    <property type="match status" value="1"/>
</dbReference>
<keyword evidence="3 6" id="KW-0812">Transmembrane</keyword>
<dbReference type="Proteomes" id="UP000533476">
    <property type="component" value="Unassembled WGS sequence"/>
</dbReference>
<dbReference type="RefSeq" id="WP_169097576.1">
    <property type="nucleotide sequence ID" value="NZ_JABBVZ010000013.1"/>
</dbReference>
<keyword evidence="5 6" id="KW-0472">Membrane</keyword>
<sequence>MRTLNASRYWREFVLWALLLLAAYAFWRWMATYVLPFVLAGTLAWFVLPLVERLEDFGLGRVWAVLLSLGGVMATLVVLSGAILLLLTAELVQASHRLPTYLKSRPFGIAKAFHEWNRLRDQLGLGRGSFSQEINSLYRMLTVVVKSVGHLLVVLPEMALMMVVAVVAAFFILRDYPRILTWMRRISPPALRRSMGRFTTMMAGGLWGYVRAELALVSLTALTTAGGLLLIRAPYAVLVGLMAGLLDLVSFMGPTIVLVPWAAGAAVAGHWPLSIHLLLVLAAVAVVRQLSEPRLVGQGTGLHPLVVLFSLYMGIRLFGGVGVIVGPVTAVILNAVRQVRDRA</sequence>
<dbReference type="EMBL" id="JABBVZ010000013">
    <property type="protein sequence ID" value="NMP21821.1"/>
    <property type="molecule type" value="Genomic_DNA"/>
</dbReference>
<keyword evidence="8" id="KW-1185">Reference proteome</keyword>
<proteinExistence type="inferred from homology"/>
<evidence type="ECO:0000256" key="5">
    <source>
        <dbReference type="ARBA" id="ARBA00023136"/>
    </source>
</evidence>
<comment type="subcellular location">
    <subcellularLocation>
        <location evidence="1">Membrane</location>
        <topology evidence="1">Multi-pass membrane protein</topology>
    </subcellularLocation>
</comment>
<feature type="transmembrane region" description="Helical" evidence="6">
    <location>
        <begin position="148"/>
        <end position="173"/>
    </location>
</feature>
<dbReference type="GO" id="GO:0055085">
    <property type="term" value="P:transmembrane transport"/>
    <property type="evidence" value="ECO:0007669"/>
    <property type="project" value="TreeGrafter"/>
</dbReference>
<organism evidence="7 8">
    <name type="scientific">Sulfobacillus harzensis</name>
    <dbReference type="NCBI Taxonomy" id="2729629"/>
    <lineage>
        <taxon>Bacteria</taxon>
        <taxon>Bacillati</taxon>
        <taxon>Bacillota</taxon>
        <taxon>Clostridia</taxon>
        <taxon>Eubacteriales</taxon>
        <taxon>Clostridiales Family XVII. Incertae Sedis</taxon>
        <taxon>Sulfobacillus</taxon>
    </lineage>
</organism>
<comment type="caution">
    <text evidence="7">The sequence shown here is derived from an EMBL/GenBank/DDBJ whole genome shotgun (WGS) entry which is preliminary data.</text>
</comment>